<dbReference type="AlphaFoldDB" id="A0A699XEM0"/>
<evidence type="ECO:0000313" key="2">
    <source>
        <dbReference type="EMBL" id="GFD58345.1"/>
    </source>
</evidence>
<organism evidence="2">
    <name type="scientific">Tanacetum cinerariifolium</name>
    <name type="common">Dalmatian daisy</name>
    <name type="synonym">Chrysanthemum cinerariifolium</name>
    <dbReference type="NCBI Taxonomy" id="118510"/>
    <lineage>
        <taxon>Eukaryota</taxon>
        <taxon>Viridiplantae</taxon>
        <taxon>Streptophyta</taxon>
        <taxon>Embryophyta</taxon>
        <taxon>Tracheophyta</taxon>
        <taxon>Spermatophyta</taxon>
        <taxon>Magnoliopsida</taxon>
        <taxon>eudicotyledons</taxon>
        <taxon>Gunneridae</taxon>
        <taxon>Pentapetalae</taxon>
        <taxon>asterids</taxon>
        <taxon>campanulids</taxon>
        <taxon>Asterales</taxon>
        <taxon>Asteraceae</taxon>
        <taxon>Asteroideae</taxon>
        <taxon>Anthemideae</taxon>
        <taxon>Anthemidinae</taxon>
        <taxon>Tanacetum</taxon>
    </lineage>
</organism>
<reference evidence="2" key="1">
    <citation type="journal article" date="2019" name="Sci. Rep.">
        <title>Draft genome of Tanacetum cinerariifolium, the natural source of mosquito coil.</title>
        <authorList>
            <person name="Yamashiro T."/>
            <person name="Shiraishi A."/>
            <person name="Satake H."/>
            <person name="Nakayama K."/>
        </authorList>
    </citation>
    <scope>NUCLEOTIDE SEQUENCE</scope>
</reference>
<evidence type="ECO:0000256" key="1">
    <source>
        <dbReference type="SAM" id="MobiDB-lite"/>
    </source>
</evidence>
<protein>
    <submittedName>
        <fullName evidence="2">Uncharacterized protein</fullName>
    </submittedName>
</protein>
<feature type="region of interest" description="Disordered" evidence="1">
    <location>
        <begin position="1"/>
        <end position="35"/>
    </location>
</feature>
<feature type="non-terminal residue" evidence="2">
    <location>
        <position position="1"/>
    </location>
</feature>
<comment type="caution">
    <text evidence="2">The sequence shown here is derived from an EMBL/GenBank/DDBJ whole genome shotgun (WGS) entry which is preliminary data.</text>
</comment>
<feature type="compositionally biased region" description="Low complexity" evidence="1">
    <location>
        <begin position="1"/>
        <end position="10"/>
    </location>
</feature>
<sequence>DGSRHLLPGRQRQRQRRGPATGTGRPLRPPRKSARLLDGVPTIWGRGGGAGGLALFCGAPAGAAAAHQVSS</sequence>
<dbReference type="EMBL" id="BKCJ011851774">
    <property type="protein sequence ID" value="GFD58345.1"/>
    <property type="molecule type" value="Genomic_DNA"/>
</dbReference>
<proteinExistence type="predicted"/>
<name>A0A699XEM0_TANCI</name>
<gene>
    <name evidence="2" type="ORF">Tci_930314</name>
</gene>
<accession>A0A699XEM0</accession>